<gene>
    <name evidence="2" type="ORF">JFN88_04645</name>
</gene>
<dbReference type="InterPro" id="IPR036249">
    <property type="entry name" value="Thioredoxin-like_sf"/>
</dbReference>
<dbReference type="CDD" id="cd02947">
    <property type="entry name" value="TRX_family"/>
    <property type="match status" value="1"/>
</dbReference>
<comment type="caution">
    <text evidence="2">The sequence shown here is derived from an EMBL/GenBank/DDBJ whole genome shotgun (WGS) entry which is preliminary data.</text>
</comment>
<accession>A0A934MP77</accession>
<evidence type="ECO:0000259" key="1">
    <source>
        <dbReference type="Pfam" id="PF00085"/>
    </source>
</evidence>
<reference evidence="2" key="1">
    <citation type="submission" date="2020-12" db="EMBL/GenBank/DDBJ databases">
        <authorList>
            <person name="Huq M.A."/>
        </authorList>
    </citation>
    <scope>NUCLEOTIDE SEQUENCE</scope>
    <source>
        <strain evidence="2">MAHUQ-46</strain>
    </source>
</reference>
<name>A0A934MP77_9BACL</name>
<evidence type="ECO:0000313" key="2">
    <source>
        <dbReference type="EMBL" id="MBJ6360608.1"/>
    </source>
</evidence>
<keyword evidence="3" id="KW-1185">Reference proteome</keyword>
<dbReference type="InterPro" id="IPR013766">
    <property type="entry name" value="Thioredoxin_domain"/>
</dbReference>
<dbReference type="SUPFAM" id="SSF52833">
    <property type="entry name" value="Thioredoxin-like"/>
    <property type="match status" value="1"/>
</dbReference>
<protein>
    <submittedName>
        <fullName evidence="2">Thioredoxin family protein</fullName>
    </submittedName>
</protein>
<dbReference type="EMBL" id="JAELUP010000012">
    <property type="protein sequence ID" value="MBJ6360608.1"/>
    <property type="molecule type" value="Genomic_DNA"/>
</dbReference>
<dbReference type="Pfam" id="PF00085">
    <property type="entry name" value="Thioredoxin"/>
    <property type="match status" value="1"/>
</dbReference>
<dbReference type="Proteomes" id="UP000640274">
    <property type="component" value="Unassembled WGS sequence"/>
</dbReference>
<evidence type="ECO:0000313" key="3">
    <source>
        <dbReference type="Proteomes" id="UP000640274"/>
    </source>
</evidence>
<proteinExistence type="predicted"/>
<dbReference type="RefSeq" id="WP_199018160.1">
    <property type="nucleotide sequence ID" value="NZ_JAELUP010000012.1"/>
</dbReference>
<dbReference type="Gene3D" id="3.40.30.10">
    <property type="entry name" value="Glutaredoxin"/>
    <property type="match status" value="1"/>
</dbReference>
<sequence length="113" mass="12685">MALPIQEITEQQLLAHMSAIPDTEAVLLYTPFCGTCKLAERMAGIVQETTAALPMYKLNINYAPVLREQWQIASVPCLAILDKDGLKLKEYALRSVDHIYRLLKKPVEEKGLS</sequence>
<dbReference type="AlphaFoldDB" id="A0A934MP77"/>
<feature type="domain" description="Thioredoxin" evidence="1">
    <location>
        <begin position="26"/>
        <end position="91"/>
    </location>
</feature>
<organism evidence="2 3">
    <name type="scientific">Paenibacillus roseus</name>
    <dbReference type="NCBI Taxonomy" id="2798579"/>
    <lineage>
        <taxon>Bacteria</taxon>
        <taxon>Bacillati</taxon>
        <taxon>Bacillota</taxon>
        <taxon>Bacilli</taxon>
        <taxon>Bacillales</taxon>
        <taxon>Paenibacillaceae</taxon>
        <taxon>Paenibacillus</taxon>
    </lineage>
</organism>